<name>A0A2T6ZAM8_TUBBO</name>
<evidence type="ECO:0000313" key="3">
    <source>
        <dbReference type="Proteomes" id="UP000244722"/>
    </source>
</evidence>
<feature type="region of interest" description="Disordered" evidence="1">
    <location>
        <begin position="1"/>
        <end position="40"/>
    </location>
</feature>
<reference evidence="2 3" key="1">
    <citation type="submission" date="2017-04" db="EMBL/GenBank/DDBJ databases">
        <title>Draft genome sequence of Tuber borchii Vittad., a whitish edible truffle.</title>
        <authorList>
            <consortium name="DOE Joint Genome Institute"/>
            <person name="Murat C."/>
            <person name="Kuo A."/>
            <person name="Barry K.W."/>
            <person name="Clum A."/>
            <person name="Dockter R.B."/>
            <person name="Fauchery L."/>
            <person name="Iotti M."/>
            <person name="Kohler A."/>
            <person name="Labutti K."/>
            <person name="Lindquist E.A."/>
            <person name="Lipzen A."/>
            <person name="Ohm R.A."/>
            <person name="Wang M."/>
            <person name="Grigoriev I.V."/>
            <person name="Zambonelli A."/>
            <person name="Martin F.M."/>
        </authorList>
    </citation>
    <scope>NUCLEOTIDE SEQUENCE [LARGE SCALE GENOMIC DNA]</scope>
    <source>
        <strain evidence="2 3">Tbo3840</strain>
    </source>
</reference>
<organism evidence="2 3">
    <name type="scientific">Tuber borchii</name>
    <name type="common">White truffle</name>
    <dbReference type="NCBI Taxonomy" id="42251"/>
    <lineage>
        <taxon>Eukaryota</taxon>
        <taxon>Fungi</taxon>
        <taxon>Dikarya</taxon>
        <taxon>Ascomycota</taxon>
        <taxon>Pezizomycotina</taxon>
        <taxon>Pezizomycetes</taxon>
        <taxon>Pezizales</taxon>
        <taxon>Tuberaceae</taxon>
        <taxon>Tuber</taxon>
    </lineage>
</organism>
<dbReference type="EMBL" id="NESQ01000512">
    <property type="protein sequence ID" value="PUU72535.1"/>
    <property type="molecule type" value="Genomic_DNA"/>
</dbReference>
<evidence type="ECO:0000313" key="2">
    <source>
        <dbReference type="EMBL" id="PUU72535.1"/>
    </source>
</evidence>
<protein>
    <submittedName>
        <fullName evidence="2">Uncharacterized protein</fullName>
    </submittedName>
</protein>
<dbReference type="Proteomes" id="UP000244722">
    <property type="component" value="Unassembled WGS sequence"/>
</dbReference>
<keyword evidence="3" id="KW-1185">Reference proteome</keyword>
<comment type="caution">
    <text evidence="2">The sequence shown here is derived from an EMBL/GenBank/DDBJ whole genome shotgun (WGS) entry which is preliminary data.</text>
</comment>
<dbReference type="AlphaFoldDB" id="A0A2T6ZAM8"/>
<gene>
    <name evidence="2" type="ORF">B9Z19DRAFT_1097086</name>
</gene>
<evidence type="ECO:0000256" key="1">
    <source>
        <dbReference type="SAM" id="MobiDB-lite"/>
    </source>
</evidence>
<proteinExistence type="predicted"/>
<sequence>MAMPRHPCRHAPVSSEMRLREGRPKRAQRQFSRQMGGSKCATVDGCVGQTNQSCNCAK</sequence>
<accession>A0A2T6ZAM8</accession>
<dbReference type="OrthoDB" id="5414063at2759"/>